<dbReference type="InterPro" id="IPR036352">
    <property type="entry name" value="Semap_dom_sf"/>
</dbReference>
<dbReference type="InterPro" id="IPR036179">
    <property type="entry name" value="Ig-like_dom_sf"/>
</dbReference>
<keyword evidence="9" id="KW-1185">Reference proteome</keyword>
<feature type="domain" description="SEA" evidence="5">
    <location>
        <begin position="567"/>
        <end position="677"/>
    </location>
</feature>
<protein>
    <submittedName>
        <fullName evidence="8">Semaphorin-1A</fullName>
    </submittedName>
</protein>
<dbReference type="InterPro" id="IPR013783">
    <property type="entry name" value="Ig-like_fold"/>
</dbReference>
<dbReference type="SUPFAM" id="SSF101912">
    <property type="entry name" value="Sema domain"/>
    <property type="match status" value="1"/>
</dbReference>
<dbReference type="SUPFAM" id="SSF48726">
    <property type="entry name" value="Immunoglobulin"/>
    <property type="match status" value="1"/>
</dbReference>
<feature type="region of interest" description="Disordered" evidence="3">
    <location>
        <begin position="718"/>
        <end position="824"/>
    </location>
</feature>
<feature type="compositionally biased region" description="Polar residues" evidence="3">
    <location>
        <begin position="786"/>
        <end position="800"/>
    </location>
</feature>
<dbReference type="GO" id="GO:0030335">
    <property type="term" value="P:positive regulation of cell migration"/>
    <property type="evidence" value="ECO:0007669"/>
    <property type="project" value="TreeGrafter"/>
</dbReference>
<dbReference type="InterPro" id="IPR000082">
    <property type="entry name" value="SEA_dom"/>
</dbReference>
<reference evidence="8" key="1">
    <citation type="journal article" date="2023" name="G3 (Bethesda)">
        <title>Whole genome assembly and annotation of the endangered Caribbean coral Acropora cervicornis.</title>
        <authorList>
            <person name="Selwyn J.D."/>
            <person name="Vollmer S.V."/>
        </authorList>
    </citation>
    <scope>NUCLEOTIDE SEQUENCE</scope>
    <source>
        <strain evidence="8">K2</strain>
    </source>
</reference>
<feature type="compositionally biased region" description="Polar residues" evidence="3">
    <location>
        <begin position="749"/>
        <end position="759"/>
    </location>
</feature>
<evidence type="ECO:0000259" key="6">
    <source>
        <dbReference type="PROSITE" id="PS50835"/>
    </source>
</evidence>
<dbReference type="Pfam" id="PF01390">
    <property type="entry name" value="SEA"/>
    <property type="match status" value="1"/>
</dbReference>
<dbReference type="EMBL" id="JARQWQ010000022">
    <property type="protein sequence ID" value="KAK2564685.1"/>
    <property type="molecule type" value="Genomic_DNA"/>
</dbReference>
<comment type="caution">
    <text evidence="8">The sequence shown here is derived from an EMBL/GenBank/DDBJ whole genome shotgun (WGS) entry which is preliminary data.</text>
</comment>
<dbReference type="Pfam" id="PF07679">
    <property type="entry name" value="I-set"/>
    <property type="match status" value="1"/>
</dbReference>
<dbReference type="InterPro" id="IPR007110">
    <property type="entry name" value="Ig-like_dom"/>
</dbReference>
<dbReference type="InterPro" id="IPR003598">
    <property type="entry name" value="Ig_sub2"/>
</dbReference>
<accession>A0AAD9QPD3</accession>
<dbReference type="GO" id="GO:0030215">
    <property type="term" value="F:semaphorin receptor binding"/>
    <property type="evidence" value="ECO:0007669"/>
    <property type="project" value="InterPro"/>
</dbReference>
<evidence type="ECO:0000259" key="5">
    <source>
        <dbReference type="PROSITE" id="PS50024"/>
    </source>
</evidence>
<reference evidence="8" key="2">
    <citation type="journal article" date="2023" name="Science">
        <title>Genomic signatures of disease resistance in endangered staghorn corals.</title>
        <authorList>
            <person name="Vollmer S.V."/>
            <person name="Selwyn J.D."/>
            <person name="Despard B.A."/>
            <person name="Roesel C.L."/>
        </authorList>
    </citation>
    <scope>NUCLEOTIDE SEQUENCE</scope>
    <source>
        <strain evidence="8">K2</strain>
    </source>
</reference>
<dbReference type="Gene3D" id="2.130.10.10">
    <property type="entry name" value="YVTN repeat-like/Quinoprotein amine dehydrogenase"/>
    <property type="match status" value="1"/>
</dbReference>
<evidence type="ECO:0000256" key="4">
    <source>
        <dbReference type="SAM" id="Phobius"/>
    </source>
</evidence>
<dbReference type="PANTHER" id="PTHR11036">
    <property type="entry name" value="SEMAPHORIN"/>
    <property type="match status" value="1"/>
</dbReference>
<evidence type="ECO:0000313" key="9">
    <source>
        <dbReference type="Proteomes" id="UP001249851"/>
    </source>
</evidence>
<dbReference type="InterPro" id="IPR001627">
    <property type="entry name" value="Semap_dom"/>
</dbReference>
<dbReference type="GO" id="GO:0045499">
    <property type="term" value="F:chemorepellent activity"/>
    <property type="evidence" value="ECO:0007669"/>
    <property type="project" value="TreeGrafter"/>
</dbReference>
<dbReference type="InterPro" id="IPR036364">
    <property type="entry name" value="SEA_dom_sf"/>
</dbReference>
<dbReference type="SMART" id="SM00630">
    <property type="entry name" value="Sema"/>
    <property type="match status" value="1"/>
</dbReference>
<feature type="transmembrane region" description="Helical" evidence="4">
    <location>
        <begin position="683"/>
        <end position="705"/>
    </location>
</feature>
<evidence type="ECO:0000313" key="8">
    <source>
        <dbReference type="EMBL" id="KAK2564685.1"/>
    </source>
</evidence>
<dbReference type="PROSITE" id="PS51004">
    <property type="entry name" value="SEMA"/>
    <property type="match status" value="1"/>
</dbReference>
<name>A0AAD9QPD3_ACRCE</name>
<dbReference type="InterPro" id="IPR015943">
    <property type="entry name" value="WD40/YVTN_repeat-like_dom_sf"/>
</dbReference>
<dbReference type="InterPro" id="IPR027231">
    <property type="entry name" value="Semaphorin"/>
</dbReference>
<dbReference type="GO" id="GO:0005886">
    <property type="term" value="C:plasma membrane"/>
    <property type="evidence" value="ECO:0007669"/>
    <property type="project" value="TreeGrafter"/>
</dbReference>
<dbReference type="SUPFAM" id="SSF82671">
    <property type="entry name" value="SEA domain"/>
    <property type="match status" value="1"/>
</dbReference>
<feature type="domain" description="Ig-like" evidence="6">
    <location>
        <begin position="393"/>
        <end position="488"/>
    </location>
</feature>
<dbReference type="PROSITE" id="PS50835">
    <property type="entry name" value="IG_LIKE"/>
    <property type="match status" value="1"/>
</dbReference>
<evidence type="ECO:0000256" key="3">
    <source>
        <dbReference type="SAM" id="MobiDB-lite"/>
    </source>
</evidence>
<dbReference type="AlphaFoldDB" id="A0AAD9QPD3"/>
<organism evidence="8 9">
    <name type="scientific">Acropora cervicornis</name>
    <name type="common">Staghorn coral</name>
    <dbReference type="NCBI Taxonomy" id="6130"/>
    <lineage>
        <taxon>Eukaryota</taxon>
        <taxon>Metazoa</taxon>
        <taxon>Cnidaria</taxon>
        <taxon>Anthozoa</taxon>
        <taxon>Hexacorallia</taxon>
        <taxon>Scleractinia</taxon>
        <taxon>Astrocoeniina</taxon>
        <taxon>Acroporidae</taxon>
        <taxon>Acropora</taxon>
    </lineage>
</organism>
<keyword evidence="4" id="KW-0472">Membrane</keyword>
<dbReference type="GO" id="GO:0071526">
    <property type="term" value="P:semaphorin-plexin signaling pathway"/>
    <property type="evidence" value="ECO:0007669"/>
    <property type="project" value="TreeGrafter"/>
</dbReference>
<evidence type="ECO:0000256" key="2">
    <source>
        <dbReference type="PROSITE-ProRule" id="PRU00352"/>
    </source>
</evidence>
<sequence>MNVGYCSLSIMIYKYFMGLLLTVLHSTLSSTDVLSYNKCRDCLRFPSNGTLVSRVERILIDEKNNKLIGGAMNVLFRLELSNMKVSSGGNDVLEVSGDYLFTGINIGSGTRQSAVYRSSADPADSSNANFVSSFEYKDNFVYFFLREKAVEESKDIIYSRVARVCKYDQGADKYILKGKFTSFVKARLLCSIPGDIPFDYDQIQSTVLYTDPVTNEDFLEQPVDSQLGAPGSAVCRYSMKSLQDLFEKSQYYELTRIIGEEVVDFWKPVSPMNLTCDSTLDTKKYQVAVYTFANKHSLLADSLRSKPLFTRADTRFTSIEVDHVKESNNGTVFKVFNNKSGDNNPVILEQINLFKYPGVIYTMRLYKGVRCYFGPILLWAQDVIHGNFTKVCPQELPTCLLSIIKKQVGGTATLACRVQHGIPLPKVTKWTKDSKDLPVGGADYQIKPGKDQYQGFLEIHNFGISNLGVYACVMANDLGSYPCTRNISGTLPIVSSALVKINGSSLFVCDATGLPTPRVAVHKVISGTTRVINWRQVPINVDSGQRVYYCTAQNQFGSSFSKAVTLKDKQVRAEIRITKEEWSSELLDEKSEKYKTLAGEIRTAVEDIYRSNPALVGFKAITFSKGSVICKLTLIFAAAPSNKNAELLAALQKEVSSGKVGYFTVDKSRPVNVEPDEVSMDRALFAAGIITGVLLSLILGILLGVKFHRYVVRKCKQPFSDTTDSSEKNKTIEGVKYTKSPPRDETFTRNKGSGQSSKNLLKKKRNVPVEDGTDSDDSTAGTIATQKDNPSPTKSISPTATIAAKLGKRKPTLNNGKVSKEVST</sequence>
<dbReference type="Gene3D" id="2.60.40.10">
    <property type="entry name" value="Immunoglobulins"/>
    <property type="match status" value="1"/>
</dbReference>
<dbReference type="InterPro" id="IPR013098">
    <property type="entry name" value="Ig_I-set"/>
</dbReference>
<evidence type="ECO:0000256" key="1">
    <source>
        <dbReference type="ARBA" id="ARBA00009492"/>
    </source>
</evidence>
<keyword evidence="4" id="KW-1133">Transmembrane helix</keyword>
<dbReference type="Pfam" id="PF01403">
    <property type="entry name" value="Sema"/>
    <property type="match status" value="1"/>
</dbReference>
<comment type="similarity">
    <text evidence="1">Belongs to the semaphorin family.</text>
</comment>
<dbReference type="GO" id="GO:0007411">
    <property type="term" value="P:axon guidance"/>
    <property type="evidence" value="ECO:0007669"/>
    <property type="project" value="TreeGrafter"/>
</dbReference>
<comment type="caution">
    <text evidence="2">Lacks conserved residue(s) required for the propagation of feature annotation.</text>
</comment>
<gene>
    <name evidence="8" type="ORF">P5673_012176</name>
</gene>
<evidence type="ECO:0000259" key="7">
    <source>
        <dbReference type="PROSITE" id="PS51004"/>
    </source>
</evidence>
<dbReference type="Proteomes" id="UP001249851">
    <property type="component" value="Unassembled WGS sequence"/>
</dbReference>
<dbReference type="Gene3D" id="3.30.70.960">
    <property type="entry name" value="SEA domain"/>
    <property type="match status" value="1"/>
</dbReference>
<keyword evidence="4" id="KW-0812">Transmembrane</keyword>
<dbReference type="PANTHER" id="PTHR11036:SF127">
    <property type="entry name" value="SEMAPHORIN-1A"/>
    <property type="match status" value="1"/>
</dbReference>
<dbReference type="SMART" id="SM00408">
    <property type="entry name" value="IGc2"/>
    <property type="match status" value="1"/>
</dbReference>
<proteinExistence type="inferred from homology"/>
<feature type="domain" description="Sema" evidence="7">
    <location>
        <begin position="1"/>
        <end position="388"/>
    </location>
</feature>
<dbReference type="PROSITE" id="PS50024">
    <property type="entry name" value="SEA"/>
    <property type="match status" value="1"/>
</dbReference>